<dbReference type="AlphaFoldDB" id="A0A8J3IRC9"/>
<accession>A0A8J3IRC9</accession>
<sequence>MDLPESLEAQLDAIKAALLRQLDEQIASGLLPKIMEIGSLSIEQGTISIGLIRGIDKVAEVHMDAHTYQITQLKLVKE</sequence>
<organism evidence="1 2">
    <name type="scientific">Reticulibacter mediterranei</name>
    <dbReference type="NCBI Taxonomy" id="2778369"/>
    <lineage>
        <taxon>Bacteria</taxon>
        <taxon>Bacillati</taxon>
        <taxon>Chloroflexota</taxon>
        <taxon>Ktedonobacteria</taxon>
        <taxon>Ktedonobacterales</taxon>
        <taxon>Reticulibacteraceae</taxon>
        <taxon>Reticulibacter</taxon>
    </lineage>
</organism>
<evidence type="ECO:0000313" key="2">
    <source>
        <dbReference type="Proteomes" id="UP000597444"/>
    </source>
</evidence>
<name>A0A8J3IRC9_9CHLR</name>
<comment type="caution">
    <text evidence="1">The sequence shown here is derived from an EMBL/GenBank/DDBJ whole genome shotgun (WGS) entry which is preliminary data.</text>
</comment>
<proteinExistence type="predicted"/>
<evidence type="ECO:0000313" key="1">
    <source>
        <dbReference type="EMBL" id="GHP00590.1"/>
    </source>
</evidence>
<reference evidence="1" key="1">
    <citation type="submission" date="2020-10" db="EMBL/GenBank/DDBJ databases">
        <title>Taxonomic study of unclassified bacteria belonging to the class Ktedonobacteria.</title>
        <authorList>
            <person name="Yabe S."/>
            <person name="Wang C.M."/>
            <person name="Zheng Y."/>
            <person name="Sakai Y."/>
            <person name="Cavaletti L."/>
            <person name="Monciardini P."/>
            <person name="Donadio S."/>
        </authorList>
    </citation>
    <scope>NUCLEOTIDE SEQUENCE</scope>
    <source>
        <strain evidence="1">ID150040</strain>
    </source>
</reference>
<dbReference type="Proteomes" id="UP000597444">
    <property type="component" value="Unassembled WGS sequence"/>
</dbReference>
<keyword evidence="2" id="KW-1185">Reference proteome</keyword>
<dbReference type="RefSeq" id="WP_220211179.1">
    <property type="nucleotide sequence ID" value="NZ_BNJK01000003.1"/>
</dbReference>
<dbReference type="EMBL" id="BNJK01000003">
    <property type="protein sequence ID" value="GHP00590.1"/>
    <property type="molecule type" value="Genomic_DNA"/>
</dbReference>
<protein>
    <submittedName>
        <fullName evidence="1">Uncharacterized protein</fullName>
    </submittedName>
</protein>
<gene>
    <name evidence="1" type="ORF">KSF_106370</name>
</gene>